<name>A0A6A4V854_AMPAM</name>
<gene>
    <name evidence="1" type="ORF">FJT64_014207</name>
</gene>
<evidence type="ECO:0000313" key="1">
    <source>
        <dbReference type="EMBL" id="KAF0287360.1"/>
    </source>
</evidence>
<proteinExistence type="predicted"/>
<organism evidence="1 2">
    <name type="scientific">Amphibalanus amphitrite</name>
    <name type="common">Striped barnacle</name>
    <name type="synonym">Balanus amphitrite</name>
    <dbReference type="NCBI Taxonomy" id="1232801"/>
    <lineage>
        <taxon>Eukaryota</taxon>
        <taxon>Metazoa</taxon>
        <taxon>Ecdysozoa</taxon>
        <taxon>Arthropoda</taxon>
        <taxon>Crustacea</taxon>
        <taxon>Multicrustacea</taxon>
        <taxon>Cirripedia</taxon>
        <taxon>Thoracica</taxon>
        <taxon>Thoracicalcarea</taxon>
        <taxon>Balanomorpha</taxon>
        <taxon>Balanoidea</taxon>
        <taxon>Balanidae</taxon>
        <taxon>Amphibalaninae</taxon>
        <taxon>Amphibalanus</taxon>
    </lineage>
</organism>
<comment type="caution">
    <text evidence="1">The sequence shown here is derived from an EMBL/GenBank/DDBJ whole genome shotgun (WGS) entry which is preliminary data.</text>
</comment>
<evidence type="ECO:0000313" key="2">
    <source>
        <dbReference type="Proteomes" id="UP000440578"/>
    </source>
</evidence>
<protein>
    <submittedName>
        <fullName evidence="1">Uncharacterized protein</fullName>
    </submittedName>
</protein>
<dbReference type="Proteomes" id="UP000440578">
    <property type="component" value="Unassembled WGS sequence"/>
</dbReference>
<keyword evidence="2" id="KW-1185">Reference proteome</keyword>
<reference evidence="1 2" key="1">
    <citation type="submission" date="2019-07" db="EMBL/GenBank/DDBJ databases">
        <title>Draft genome assembly of a fouling barnacle, Amphibalanus amphitrite (Darwin, 1854): The first reference genome for Thecostraca.</title>
        <authorList>
            <person name="Kim W."/>
        </authorList>
    </citation>
    <scope>NUCLEOTIDE SEQUENCE [LARGE SCALE GENOMIC DNA]</scope>
    <source>
        <strain evidence="1">SNU_AA5</strain>
        <tissue evidence="1">Soma without cirri and trophi</tissue>
    </source>
</reference>
<accession>A0A6A4V854</accession>
<dbReference type="AlphaFoldDB" id="A0A6A4V854"/>
<sequence length="93" mass="9803">MSGAAPSMGGNNPWMKLMGIVQHKDRSRHHSDGINHRQSSVLGSPIFSGLSGWTVQAVPASSITSTSQQSAECVITTGEQRQGGQPVLVSTEE</sequence>
<dbReference type="EMBL" id="VIIS01002196">
    <property type="protein sequence ID" value="KAF0287360.1"/>
    <property type="molecule type" value="Genomic_DNA"/>
</dbReference>